<feature type="domain" description="Formamidopyrimidine-DNA glycosylase catalytic" evidence="18">
    <location>
        <begin position="2"/>
        <end position="118"/>
    </location>
</feature>
<evidence type="ECO:0000259" key="18">
    <source>
        <dbReference type="PROSITE" id="PS51068"/>
    </source>
</evidence>
<dbReference type="Pfam" id="PF06831">
    <property type="entry name" value="H2TH"/>
    <property type="match status" value="1"/>
</dbReference>
<evidence type="ECO:0000259" key="17">
    <source>
        <dbReference type="PROSITE" id="PS51066"/>
    </source>
</evidence>
<dbReference type="SMART" id="SM01232">
    <property type="entry name" value="H2TH"/>
    <property type="match status" value="1"/>
</dbReference>
<keyword evidence="7 16" id="KW-0863">Zinc-finger</keyword>
<evidence type="ECO:0000256" key="8">
    <source>
        <dbReference type="ARBA" id="ARBA00022801"/>
    </source>
</evidence>
<dbReference type="OrthoDB" id="9800855at2"/>
<evidence type="ECO:0000256" key="14">
    <source>
        <dbReference type="ARBA" id="ARBA00023295"/>
    </source>
</evidence>
<dbReference type="KEGG" id="mmau:NCTC10168_00194"/>
<sequence>MPELPEVRTVVKDLRPKLIGFKFVDVIVLKEKMLSNSSLEEFKLFLNNEKILNIKNIGKHIIFELSSDKFLISHLRMTGKYFSSTNSRNTAHDYLIFKLKNDDNKLIELFYNDYRQFGTFHIKTKMNLFTTKPLLNLGKEPDEINIEELYKKIRKKSIPIKTFLLDQSYILGIGNIYANEVLFDVMIDPETKTNLIPFDKFKEIILSAKNIMDLSTKLGGSTINDYSSLDGTKGNYQTLLKVHLRKNKECFRCKNIIESKFVNQRMTYYCSNCQKEKYE</sequence>
<name>A0A449B3V9_9BACT</name>
<evidence type="ECO:0000256" key="7">
    <source>
        <dbReference type="ARBA" id="ARBA00022771"/>
    </source>
</evidence>
<dbReference type="InterPro" id="IPR010979">
    <property type="entry name" value="Ribosomal_uS13-like_H2TH"/>
</dbReference>
<keyword evidence="9" id="KW-0862">Zinc</keyword>
<dbReference type="GO" id="GO:0140078">
    <property type="term" value="F:class I DNA-(apurinic or apyrimidinic site) endonuclease activity"/>
    <property type="evidence" value="ECO:0007669"/>
    <property type="project" value="UniProtKB-EC"/>
</dbReference>
<dbReference type="SUPFAM" id="SSF81624">
    <property type="entry name" value="N-terminal domain of MutM-like DNA repair proteins"/>
    <property type="match status" value="1"/>
</dbReference>
<dbReference type="InterPro" id="IPR000214">
    <property type="entry name" value="Znf_DNA_glyclase/AP_lyase"/>
</dbReference>
<dbReference type="EC" id="3.2.2.23" evidence="19"/>
<dbReference type="NCBIfam" id="NF002211">
    <property type="entry name" value="PRK01103.1"/>
    <property type="match status" value="1"/>
</dbReference>
<comment type="catalytic activity">
    <reaction evidence="1">
        <text>Hydrolysis of DNA containing ring-opened 7-methylguanine residues, releasing 2,6-diamino-4-hydroxy-5-(N-methyl)formamidopyrimidine.</text>
        <dbReference type="EC" id="3.2.2.23"/>
    </reaction>
</comment>
<dbReference type="RefSeq" id="WP_129646237.1">
    <property type="nucleotide sequence ID" value="NZ_LR215037.1"/>
</dbReference>
<dbReference type="NCBIfam" id="TIGR00577">
    <property type="entry name" value="fpg"/>
    <property type="match status" value="1"/>
</dbReference>
<evidence type="ECO:0000256" key="13">
    <source>
        <dbReference type="ARBA" id="ARBA00023268"/>
    </source>
</evidence>
<protein>
    <submittedName>
        <fullName evidence="19">DNA-formamidopyrimidine glycosylase</fullName>
        <ecNumber evidence="19">3.2.2.23</ecNumber>
    </submittedName>
</protein>
<dbReference type="CDD" id="cd08966">
    <property type="entry name" value="EcFpg-like_N"/>
    <property type="match status" value="1"/>
</dbReference>
<dbReference type="InterPro" id="IPR020629">
    <property type="entry name" value="FPG_Glyclase"/>
</dbReference>
<dbReference type="InterPro" id="IPR015886">
    <property type="entry name" value="H2TH_FPG"/>
</dbReference>
<comment type="catalytic activity">
    <reaction evidence="15">
        <text>2'-deoxyribonucleotide-(2'-deoxyribose 5'-phosphate)-2'-deoxyribonucleotide-DNA = a 3'-end 2'-deoxyribonucleotide-(2,3-dehydro-2,3-deoxyribose 5'-phosphate)-DNA + a 5'-end 5'-phospho-2'-deoxyribonucleoside-DNA + H(+)</text>
        <dbReference type="Rhea" id="RHEA:66592"/>
        <dbReference type="Rhea" id="RHEA-COMP:13180"/>
        <dbReference type="Rhea" id="RHEA-COMP:16897"/>
        <dbReference type="Rhea" id="RHEA-COMP:17067"/>
        <dbReference type="ChEBI" id="CHEBI:15378"/>
        <dbReference type="ChEBI" id="CHEBI:136412"/>
        <dbReference type="ChEBI" id="CHEBI:157695"/>
        <dbReference type="ChEBI" id="CHEBI:167181"/>
        <dbReference type="EC" id="4.2.99.18"/>
    </reaction>
</comment>
<dbReference type="Gene3D" id="3.20.190.10">
    <property type="entry name" value="MutM-like, N-terminal"/>
    <property type="match status" value="1"/>
</dbReference>
<dbReference type="AlphaFoldDB" id="A0A449B3V9"/>
<dbReference type="SUPFAM" id="SSF57716">
    <property type="entry name" value="Glucocorticoid receptor-like (DNA-binding domain)"/>
    <property type="match status" value="1"/>
</dbReference>
<comment type="cofactor">
    <cofactor evidence="2">
        <name>Zn(2+)</name>
        <dbReference type="ChEBI" id="CHEBI:29105"/>
    </cofactor>
</comment>
<dbReference type="PROSITE" id="PS51068">
    <property type="entry name" value="FPG_CAT"/>
    <property type="match status" value="1"/>
</dbReference>
<evidence type="ECO:0000256" key="3">
    <source>
        <dbReference type="ARBA" id="ARBA00009409"/>
    </source>
</evidence>
<dbReference type="Gene3D" id="1.10.8.50">
    <property type="match status" value="1"/>
</dbReference>
<keyword evidence="6" id="KW-0227">DNA damage</keyword>
<dbReference type="Pfam" id="PF01149">
    <property type="entry name" value="Fapy_DNA_glyco"/>
    <property type="match status" value="1"/>
</dbReference>
<evidence type="ECO:0000256" key="6">
    <source>
        <dbReference type="ARBA" id="ARBA00022763"/>
    </source>
</evidence>
<evidence type="ECO:0000313" key="20">
    <source>
        <dbReference type="Proteomes" id="UP000290243"/>
    </source>
</evidence>
<evidence type="ECO:0000256" key="11">
    <source>
        <dbReference type="ARBA" id="ARBA00023204"/>
    </source>
</evidence>
<dbReference type="PANTHER" id="PTHR22993">
    <property type="entry name" value="FORMAMIDOPYRIMIDINE-DNA GLYCOSYLASE"/>
    <property type="match status" value="1"/>
</dbReference>
<accession>A0A449B3V9</accession>
<evidence type="ECO:0000256" key="1">
    <source>
        <dbReference type="ARBA" id="ARBA00001668"/>
    </source>
</evidence>
<evidence type="ECO:0000313" key="19">
    <source>
        <dbReference type="EMBL" id="VEU75277.1"/>
    </source>
</evidence>
<dbReference type="InterPro" id="IPR015887">
    <property type="entry name" value="DNA_glyclase_Znf_dom_DNA_BS"/>
</dbReference>
<dbReference type="Proteomes" id="UP000290243">
    <property type="component" value="Chromosome"/>
</dbReference>
<proteinExistence type="inferred from homology"/>
<dbReference type="InterPro" id="IPR035937">
    <property type="entry name" value="FPG_N"/>
</dbReference>
<comment type="subunit">
    <text evidence="4">Monomer.</text>
</comment>
<evidence type="ECO:0000256" key="9">
    <source>
        <dbReference type="ARBA" id="ARBA00022833"/>
    </source>
</evidence>
<dbReference type="PROSITE" id="PS01242">
    <property type="entry name" value="ZF_FPG_1"/>
    <property type="match status" value="1"/>
</dbReference>
<dbReference type="FunFam" id="1.10.8.50:FF:000003">
    <property type="entry name" value="Formamidopyrimidine-DNA glycosylase"/>
    <property type="match status" value="1"/>
</dbReference>
<keyword evidence="8 19" id="KW-0378">Hydrolase</keyword>
<dbReference type="EMBL" id="LR215037">
    <property type="protein sequence ID" value="VEU75277.1"/>
    <property type="molecule type" value="Genomic_DNA"/>
</dbReference>
<dbReference type="PROSITE" id="PS51066">
    <property type="entry name" value="ZF_FPG_2"/>
    <property type="match status" value="1"/>
</dbReference>
<keyword evidence="10" id="KW-0238">DNA-binding</keyword>
<keyword evidence="5" id="KW-0479">Metal-binding</keyword>
<dbReference type="GO" id="GO:0008270">
    <property type="term" value="F:zinc ion binding"/>
    <property type="evidence" value="ECO:0007669"/>
    <property type="project" value="UniProtKB-KW"/>
</dbReference>
<keyword evidence="12" id="KW-0456">Lyase</keyword>
<dbReference type="SUPFAM" id="SSF46946">
    <property type="entry name" value="S13-like H2TH domain"/>
    <property type="match status" value="1"/>
</dbReference>
<organism evidence="19 20">
    <name type="scientific">Mycoplasmopsis maculosa</name>
    <dbReference type="NCBI Taxonomy" id="114885"/>
    <lineage>
        <taxon>Bacteria</taxon>
        <taxon>Bacillati</taxon>
        <taxon>Mycoplasmatota</taxon>
        <taxon>Mycoplasmoidales</taxon>
        <taxon>Metamycoplasmataceae</taxon>
        <taxon>Mycoplasmopsis</taxon>
    </lineage>
</organism>
<gene>
    <name evidence="19" type="primary">nei</name>
    <name evidence="19" type="ORF">NCTC10168_00194</name>
</gene>
<evidence type="ECO:0000256" key="4">
    <source>
        <dbReference type="ARBA" id="ARBA00011245"/>
    </source>
</evidence>
<reference evidence="19 20" key="1">
    <citation type="submission" date="2019-01" db="EMBL/GenBank/DDBJ databases">
        <authorList>
            <consortium name="Pathogen Informatics"/>
        </authorList>
    </citation>
    <scope>NUCLEOTIDE SEQUENCE [LARGE SCALE GENOMIC DNA]</scope>
    <source>
        <strain evidence="19 20">NCTC10168</strain>
    </source>
</reference>
<evidence type="ECO:0000256" key="5">
    <source>
        <dbReference type="ARBA" id="ARBA00022723"/>
    </source>
</evidence>
<evidence type="ECO:0000256" key="12">
    <source>
        <dbReference type="ARBA" id="ARBA00023239"/>
    </source>
</evidence>
<feature type="domain" description="FPG-type" evidence="17">
    <location>
        <begin position="241"/>
        <end position="275"/>
    </location>
</feature>
<dbReference type="InterPro" id="IPR012319">
    <property type="entry name" value="FPG_cat"/>
</dbReference>
<comment type="similarity">
    <text evidence="3">Belongs to the FPG family.</text>
</comment>
<evidence type="ECO:0000256" key="2">
    <source>
        <dbReference type="ARBA" id="ARBA00001947"/>
    </source>
</evidence>
<keyword evidence="14 19" id="KW-0326">Glycosidase</keyword>
<evidence type="ECO:0000256" key="10">
    <source>
        <dbReference type="ARBA" id="ARBA00023125"/>
    </source>
</evidence>
<dbReference type="PANTHER" id="PTHR22993:SF9">
    <property type="entry name" value="FORMAMIDOPYRIMIDINE-DNA GLYCOSYLASE"/>
    <property type="match status" value="1"/>
</dbReference>
<evidence type="ECO:0000256" key="16">
    <source>
        <dbReference type="PROSITE-ProRule" id="PRU00391"/>
    </source>
</evidence>
<dbReference type="GO" id="GO:0003690">
    <property type="term" value="F:double-stranded DNA binding"/>
    <property type="evidence" value="ECO:0007669"/>
    <property type="project" value="UniProtKB-ARBA"/>
</dbReference>
<dbReference type="GO" id="GO:0006284">
    <property type="term" value="P:base-excision repair"/>
    <property type="evidence" value="ECO:0007669"/>
    <property type="project" value="InterPro"/>
</dbReference>
<keyword evidence="11" id="KW-0234">DNA repair</keyword>
<dbReference type="SMART" id="SM00898">
    <property type="entry name" value="Fapy_DNA_glyco"/>
    <property type="match status" value="1"/>
</dbReference>
<dbReference type="GO" id="GO:0034039">
    <property type="term" value="F:8-oxo-7,8-dihydroguanine DNA N-glycosylase activity"/>
    <property type="evidence" value="ECO:0007669"/>
    <property type="project" value="TreeGrafter"/>
</dbReference>
<keyword evidence="20" id="KW-1185">Reference proteome</keyword>
<evidence type="ECO:0000256" key="15">
    <source>
        <dbReference type="ARBA" id="ARBA00044632"/>
    </source>
</evidence>
<dbReference type="GO" id="GO:0003684">
    <property type="term" value="F:damaged DNA binding"/>
    <property type="evidence" value="ECO:0007669"/>
    <property type="project" value="InterPro"/>
</dbReference>
<keyword evidence="13" id="KW-0511">Multifunctional enzyme</keyword>